<evidence type="ECO:0000256" key="1">
    <source>
        <dbReference type="ARBA" id="ARBA00005771"/>
    </source>
</evidence>
<dbReference type="AlphaFoldDB" id="A0A9D4XEG4"/>
<evidence type="ECO:0000313" key="5">
    <source>
        <dbReference type="EMBL" id="KAI5419534.1"/>
    </source>
</evidence>
<organism evidence="5 6">
    <name type="scientific">Pisum sativum</name>
    <name type="common">Garden pea</name>
    <name type="synonym">Lathyrus oleraceus</name>
    <dbReference type="NCBI Taxonomy" id="3888"/>
    <lineage>
        <taxon>Eukaryota</taxon>
        <taxon>Viridiplantae</taxon>
        <taxon>Streptophyta</taxon>
        <taxon>Embryophyta</taxon>
        <taxon>Tracheophyta</taxon>
        <taxon>Spermatophyta</taxon>
        <taxon>Magnoliopsida</taxon>
        <taxon>eudicotyledons</taxon>
        <taxon>Gunneridae</taxon>
        <taxon>Pentapetalae</taxon>
        <taxon>rosids</taxon>
        <taxon>fabids</taxon>
        <taxon>Fabales</taxon>
        <taxon>Fabaceae</taxon>
        <taxon>Papilionoideae</taxon>
        <taxon>50 kb inversion clade</taxon>
        <taxon>NPAAA clade</taxon>
        <taxon>Hologalegina</taxon>
        <taxon>IRL clade</taxon>
        <taxon>Fabeae</taxon>
        <taxon>Lathyrus</taxon>
    </lineage>
</organism>
<dbReference type="Proteomes" id="UP001058974">
    <property type="component" value="Chromosome 4"/>
</dbReference>
<dbReference type="EMBL" id="JAMSHJ010000004">
    <property type="protein sequence ID" value="KAI5419534.1"/>
    <property type="molecule type" value="Genomic_DNA"/>
</dbReference>
<keyword evidence="6" id="KW-1185">Reference proteome</keyword>
<dbReference type="SUPFAM" id="SSF52540">
    <property type="entry name" value="P-loop containing nucleoside triphosphate hydrolases"/>
    <property type="match status" value="1"/>
</dbReference>
<proteinExistence type="inferred from homology"/>
<name>A0A9D4XEG4_PEA</name>
<dbReference type="PANTHER" id="PTHR11783">
    <property type="entry name" value="SULFOTRANSFERASE SULT"/>
    <property type="match status" value="1"/>
</dbReference>
<keyword evidence="2 3" id="KW-0808">Transferase</keyword>
<dbReference type="Gramene" id="Psat04G0363100-T1">
    <property type="protein sequence ID" value="KAI5419534.1"/>
    <property type="gene ID" value="KIW84_043631"/>
</dbReference>
<dbReference type="Gene3D" id="3.40.50.300">
    <property type="entry name" value="P-loop containing nucleotide triphosphate hydrolases"/>
    <property type="match status" value="1"/>
</dbReference>
<dbReference type="InterPro" id="IPR027417">
    <property type="entry name" value="P-loop_NTPase"/>
</dbReference>
<evidence type="ECO:0000256" key="2">
    <source>
        <dbReference type="ARBA" id="ARBA00022679"/>
    </source>
</evidence>
<dbReference type="GO" id="GO:0008146">
    <property type="term" value="F:sulfotransferase activity"/>
    <property type="evidence" value="ECO:0007669"/>
    <property type="project" value="InterPro"/>
</dbReference>
<reference evidence="5 6" key="1">
    <citation type="journal article" date="2022" name="Nat. Genet.">
        <title>Improved pea reference genome and pan-genome highlight genomic features and evolutionary characteristics.</title>
        <authorList>
            <person name="Yang T."/>
            <person name="Liu R."/>
            <person name="Luo Y."/>
            <person name="Hu S."/>
            <person name="Wang D."/>
            <person name="Wang C."/>
            <person name="Pandey M.K."/>
            <person name="Ge S."/>
            <person name="Xu Q."/>
            <person name="Li N."/>
            <person name="Li G."/>
            <person name="Huang Y."/>
            <person name="Saxena R.K."/>
            <person name="Ji Y."/>
            <person name="Li M."/>
            <person name="Yan X."/>
            <person name="He Y."/>
            <person name="Liu Y."/>
            <person name="Wang X."/>
            <person name="Xiang C."/>
            <person name="Varshney R.K."/>
            <person name="Ding H."/>
            <person name="Gao S."/>
            <person name="Zong X."/>
        </authorList>
    </citation>
    <scope>NUCLEOTIDE SEQUENCE [LARGE SCALE GENOMIC DNA]</scope>
    <source>
        <strain evidence="5 6">cv. Zhongwan 6</strain>
    </source>
</reference>
<comment type="caution">
    <text evidence="5">The sequence shown here is derived from an EMBL/GenBank/DDBJ whole genome shotgun (WGS) entry which is preliminary data.</text>
</comment>
<evidence type="ECO:0000313" key="6">
    <source>
        <dbReference type="Proteomes" id="UP001058974"/>
    </source>
</evidence>
<dbReference type="EC" id="2.8.2.-" evidence="3"/>
<dbReference type="InterPro" id="IPR000863">
    <property type="entry name" value="Sulfotransferase_dom"/>
</dbReference>
<gene>
    <name evidence="5" type="ORF">KIW84_043631</name>
</gene>
<accession>A0A9D4XEG4</accession>
<dbReference type="Pfam" id="PF00685">
    <property type="entry name" value="Sulfotransfer_1"/>
    <property type="match status" value="1"/>
</dbReference>
<comment type="similarity">
    <text evidence="1 3">Belongs to the sulfotransferase 1 family.</text>
</comment>
<protein>
    <recommendedName>
        <fullName evidence="3">Sulfotransferase</fullName>
        <ecNumber evidence="3">2.8.2.-</ecNumber>
    </recommendedName>
</protein>
<evidence type="ECO:0000256" key="3">
    <source>
        <dbReference type="RuleBase" id="RU361155"/>
    </source>
</evidence>
<evidence type="ECO:0000259" key="4">
    <source>
        <dbReference type="Pfam" id="PF00685"/>
    </source>
</evidence>
<sequence length="332" mass="38997">MEKLSEKTLVPKYMQEYDLDEECEELLTTLPSEKCWNGIHLHQYQGFWFAPEFLQAVISCQKHFQAFDTDILLVTSPKAGTTWLKALSFALINRNKYPNIHSNHPLLTKNPHELVPFWEVDLYCNKDFVPDLKTISSPRIFSTHLSYESLPKSVKDSTCKVLYLCRDPKDVFVSFWHFISNVRSKRNGTLPLEEAFECFCRGVCPFGPFWEHVLGYWKKSLESSNKVMFLKYEEMKMKPYFYLKEIAKFLECPFSQEEESKGVVDDILNLCSFDKLGNLEVNKTEKVFFNIENKYFFRLGQIGDWKNHLTTEMIEHINSITKKKLVNHGLSF</sequence>
<feature type="domain" description="Sulfotransferase" evidence="4">
    <location>
        <begin position="68"/>
        <end position="325"/>
    </location>
</feature>